<dbReference type="GO" id="GO:0016787">
    <property type="term" value="F:hydrolase activity"/>
    <property type="evidence" value="ECO:0007669"/>
    <property type="project" value="UniProtKB-KW"/>
</dbReference>
<proteinExistence type="predicted"/>
<reference evidence="2 3" key="1">
    <citation type="submission" date="2022-02" db="EMBL/GenBank/DDBJ databases">
        <title>The car tank lid bacteriome: a reservoir of bacteria with potential in bioremediation of fuel.</title>
        <authorList>
            <person name="Vidal-Verdu A."/>
            <person name="Gomez-Martinez D."/>
            <person name="Latorre-Perez A."/>
            <person name="Pereto J."/>
            <person name="Porcar M."/>
        </authorList>
    </citation>
    <scope>NUCLEOTIDE SEQUENCE [LARGE SCALE GENOMIC DNA]</scope>
    <source>
        <strain evidence="2 3">4D.3</strain>
    </source>
</reference>
<keyword evidence="3" id="KW-1185">Reference proteome</keyword>
<sequence length="291" mass="31251">MATTTGRFTHDAARTAYDAAYRDLEARWPLPSTDLRVDTTFGPTHVRRSGTGTRTPLVLLHGLNGTGLSWHGVVPALAADRVVHAPDVLGTAGRSEQTAPLTSPADYGTWGTELLDGLGLERAHVLGYSEGAWFAALLASRTPDRLASLVLGEGITALVKPSRKVVGRMVRAAALPTARSFARLDAWLTPGVTLTDEDRALARAATRYRRRTPWPSPLSDDRLRAITAPTLAFFGADTRLGDPVAAGRRVAEHVRDSRVELLPGGGHGVLWQLADQVLPLVTGFLRAHDPD</sequence>
<dbReference type="Proteomes" id="UP001651050">
    <property type="component" value="Unassembled WGS sequence"/>
</dbReference>
<keyword evidence="2" id="KW-0378">Hydrolase</keyword>
<name>A0ABT0J5N3_9MICO</name>
<dbReference type="InterPro" id="IPR050266">
    <property type="entry name" value="AB_hydrolase_sf"/>
</dbReference>
<dbReference type="SUPFAM" id="SSF53474">
    <property type="entry name" value="alpha/beta-Hydrolases"/>
    <property type="match status" value="1"/>
</dbReference>
<dbReference type="EMBL" id="JALQCY010000004">
    <property type="protein sequence ID" value="MCK9794810.1"/>
    <property type="molecule type" value="Genomic_DNA"/>
</dbReference>
<organism evidence="2 3">
    <name type="scientific">Isoptericola peretonis</name>
    <dbReference type="NCBI Taxonomy" id="2918523"/>
    <lineage>
        <taxon>Bacteria</taxon>
        <taxon>Bacillati</taxon>
        <taxon>Actinomycetota</taxon>
        <taxon>Actinomycetes</taxon>
        <taxon>Micrococcales</taxon>
        <taxon>Promicromonosporaceae</taxon>
        <taxon>Isoptericola</taxon>
    </lineage>
</organism>
<comment type="caution">
    <text evidence="2">The sequence shown here is derived from an EMBL/GenBank/DDBJ whole genome shotgun (WGS) entry which is preliminary data.</text>
</comment>
<dbReference type="InterPro" id="IPR000073">
    <property type="entry name" value="AB_hydrolase_1"/>
</dbReference>
<feature type="domain" description="AB hydrolase-1" evidence="1">
    <location>
        <begin position="56"/>
        <end position="270"/>
    </location>
</feature>
<dbReference type="PANTHER" id="PTHR43798:SF33">
    <property type="entry name" value="HYDROLASE, PUTATIVE (AFU_ORTHOLOGUE AFUA_2G14860)-RELATED"/>
    <property type="match status" value="1"/>
</dbReference>
<dbReference type="RefSeq" id="WP_416344673.1">
    <property type="nucleotide sequence ID" value="NZ_JALQCY010000004.1"/>
</dbReference>
<dbReference type="PANTHER" id="PTHR43798">
    <property type="entry name" value="MONOACYLGLYCEROL LIPASE"/>
    <property type="match status" value="1"/>
</dbReference>
<gene>
    <name evidence="2" type="ORF">M1843_13745</name>
</gene>
<evidence type="ECO:0000259" key="1">
    <source>
        <dbReference type="Pfam" id="PF00561"/>
    </source>
</evidence>
<accession>A0ABT0J5N3</accession>
<evidence type="ECO:0000313" key="2">
    <source>
        <dbReference type="EMBL" id="MCK9794810.1"/>
    </source>
</evidence>
<dbReference type="InterPro" id="IPR029058">
    <property type="entry name" value="AB_hydrolase_fold"/>
</dbReference>
<dbReference type="Pfam" id="PF00561">
    <property type="entry name" value="Abhydrolase_1"/>
    <property type="match status" value="1"/>
</dbReference>
<protein>
    <submittedName>
        <fullName evidence="2">Alpha/beta fold hydrolase</fullName>
    </submittedName>
</protein>
<dbReference type="Gene3D" id="3.40.50.1820">
    <property type="entry name" value="alpha/beta hydrolase"/>
    <property type="match status" value="1"/>
</dbReference>
<evidence type="ECO:0000313" key="3">
    <source>
        <dbReference type="Proteomes" id="UP001651050"/>
    </source>
</evidence>